<gene>
    <name evidence="3" type="ORF">JZ751_015304</name>
</gene>
<protein>
    <submittedName>
        <fullName evidence="3">Uncharacterized protein</fullName>
    </submittedName>
</protein>
<evidence type="ECO:0000256" key="1">
    <source>
        <dbReference type="SAM" id="MobiDB-lite"/>
    </source>
</evidence>
<dbReference type="Proteomes" id="UP000824540">
    <property type="component" value="Unassembled WGS sequence"/>
</dbReference>
<dbReference type="EMBL" id="JAFBMS010000025">
    <property type="protein sequence ID" value="KAG9343085.1"/>
    <property type="molecule type" value="Genomic_DNA"/>
</dbReference>
<dbReference type="OrthoDB" id="9392810at2759"/>
<evidence type="ECO:0000256" key="2">
    <source>
        <dbReference type="SAM" id="Phobius"/>
    </source>
</evidence>
<keyword evidence="2" id="KW-0472">Membrane</keyword>
<comment type="caution">
    <text evidence="3">The sequence shown here is derived from an EMBL/GenBank/DDBJ whole genome shotgun (WGS) entry which is preliminary data.</text>
</comment>
<organism evidence="3 4">
    <name type="scientific">Albula glossodonta</name>
    <name type="common">roundjaw bonefish</name>
    <dbReference type="NCBI Taxonomy" id="121402"/>
    <lineage>
        <taxon>Eukaryota</taxon>
        <taxon>Metazoa</taxon>
        <taxon>Chordata</taxon>
        <taxon>Craniata</taxon>
        <taxon>Vertebrata</taxon>
        <taxon>Euteleostomi</taxon>
        <taxon>Actinopterygii</taxon>
        <taxon>Neopterygii</taxon>
        <taxon>Teleostei</taxon>
        <taxon>Albuliformes</taxon>
        <taxon>Albulidae</taxon>
        <taxon>Albula</taxon>
    </lineage>
</organism>
<name>A0A8T2NRV3_9TELE</name>
<accession>A0A8T2NRV3</accession>
<evidence type="ECO:0000313" key="3">
    <source>
        <dbReference type="EMBL" id="KAG9343085.1"/>
    </source>
</evidence>
<reference evidence="3" key="1">
    <citation type="thesis" date="2021" institute="BYU ScholarsArchive" country="Provo, UT, USA">
        <title>Applications of and Algorithms for Genome Assembly and Genomic Analyses with an Emphasis on Marine Teleosts.</title>
        <authorList>
            <person name="Pickett B.D."/>
        </authorList>
    </citation>
    <scope>NUCLEOTIDE SEQUENCE</scope>
    <source>
        <strain evidence="3">HI-2016</strain>
    </source>
</reference>
<dbReference type="AlphaFoldDB" id="A0A8T2NRV3"/>
<evidence type="ECO:0000313" key="4">
    <source>
        <dbReference type="Proteomes" id="UP000824540"/>
    </source>
</evidence>
<feature type="region of interest" description="Disordered" evidence="1">
    <location>
        <begin position="82"/>
        <end position="120"/>
    </location>
</feature>
<proteinExistence type="predicted"/>
<keyword evidence="2" id="KW-0812">Transmembrane</keyword>
<keyword evidence="4" id="KW-1185">Reference proteome</keyword>
<keyword evidence="2" id="KW-1133">Transmembrane helix</keyword>
<sequence length="176" mass="18916">MVTCKPGTHFDSLVKRCVENFEDKPYQDIESQPIQRPTTAAPAVVSPSVWISVVVVVNGSILALFLWLIIYKRQTRHTHAADAEASMSPEVQLAGGSDLAAAEREGPPTSCPHLNGGPNGVIKQEIPTWRKASEYDAGDGGNMHMCNGRKDHGIPLPATELGDAALVTTKTVQCTE</sequence>
<feature type="transmembrane region" description="Helical" evidence="2">
    <location>
        <begin position="49"/>
        <end position="70"/>
    </location>
</feature>